<reference evidence="2" key="1">
    <citation type="journal article" date="2014" name="Int. J. Syst. Evol. Microbiol.">
        <title>Complete genome sequence of Corynebacterium casei LMG S-19264T (=DSM 44701T), isolated from a smear-ripened cheese.</title>
        <authorList>
            <consortium name="US DOE Joint Genome Institute (JGI-PGF)"/>
            <person name="Walter F."/>
            <person name="Albersmeier A."/>
            <person name="Kalinowski J."/>
            <person name="Ruckert C."/>
        </authorList>
    </citation>
    <scope>NUCLEOTIDE SEQUENCE</scope>
    <source>
        <strain evidence="2">JCM 19831</strain>
    </source>
</reference>
<evidence type="ECO:0000256" key="1">
    <source>
        <dbReference type="SAM" id="MobiDB-lite"/>
    </source>
</evidence>
<feature type="compositionally biased region" description="Low complexity" evidence="1">
    <location>
        <begin position="104"/>
        <end position="115"/>
    </location>
</feature>
<dbReference type="AlphaFoldDB" id="A0A917U5K3"/>
<gene>
    <name evidence="2" type="ORF">GCM10007977_066170</name>
</gene>
<organism evidence="2 3">
    <name type="scientific">Dactylosporangium sucinum</name>
    <dbReference type="NCBI Taxonomy" id="1424081"/>
    <lineage>
        <taxon>Bacteria</taxon>
        <taxon>Bacillati</taxon>
        <taxon>Actinomycetota</taxon>
        <taxon>Actinomycetes</taxon>
        <taxon>Micromonosporales</taxon>
        <taxon>Micromonosporaceae</taxon>
        <taxon>Dactylosporangium</taxon>
    </lineage>
</organism>
<sequence length="180" mass="17491">MQYAASAADAVATTRAPASAAKATSAAPTCPAAPSTITVSPARSLPCVNSARWAAPAGCTAATSVRGGTPGGTRYSRSIGTTARSAAAPCRPAWPRLLHHTTSPGANPAAPGPAASTVPTRSRPTTNGIGSGVRKSPERTNVSTGFTVVAVTSTSTSVGPGTGSGSGPHRISSGGPSRST</sequence>
<protein>
    <submittedName>
        <fullName evidence="2">Uncharacterized protein</fullName>
    </submittedName>
</protein>
<name>A0A917U5K3_9ACTN</name>
<feature type="compositionally biased region" description="Polar residues" evidence="1">
    <location>
        <begin position="117"/>
        <end position="128"/>
    </location>
</feature>
<feature type="region of interest" description="Disordered" evidence="1">
    <location>
        <begin position="98"/>
        <end position="180"/>
    </location>
</feature>
<comment type="caution">
    <text evidence="2">The sequence shown here is derived from an EMBL/GenBank/DDBJ whole genome shotgun (WGS) entry which is preliminary data.</text>
</comment>
<evidence type="ECO:0000313" key="3">
    <source>
        <dbReference type="Proteomes" id="UP000642070"/>
    </source>
</evidence>
<dbReference type="EMBL" id="BMPI01000037">
    <property type="protein sequence ID" value="GGM55238.1"/>
    <property type="molecule type" value="Genomic_DNA"/>
</dbReference>
<proteinExistence type="predicted"/>
<reference evidence="2" key="2">
    <citation type="submission" date="2020-09" db="EMBL/GenBank/DDBJ databases">
        <authorList>
            <person name="Sun Q."/>
            <person name="Ohkuma M."/>
        </authorList>
    </citation>
    <scope>NUCLEOTIDE SEQUENCE</scope>
    <source>
        <strain evidence="2">JCM 19831</strain>
    </source>
</reference>
<accession>A0A917U5K3</accession>
<feature type="compositionally biased region" description="Low complexity" evidence="1">
    <location>
        <begin position="142"/>
        <end position="159"/>
    </location>
</feature>
<feature type="region of interest" description="Disordered" evidence="1">
    <location>
        <begin position="1"/>
        <end position="32"/>
    </location>
</feature>
<evidence type="ECO:0000313" key="2">
    <source>
        <dbReference type="EMBL" id="GGM55238.1"/>
    </source>
</evidence>
<keyword evidence="3" id="KW-1185">Reference proteome</keyword>
<dbReference type="Proteomes" id="UP000642070">
    <property type="component" value="Unassembled WGS sequence"/>
</dbReference>